<evidence type="ECO:0000313" key="3">
    <source>
        <dbReference type="Proteomes" id="UP000679220"/>
    </source>
</evidence>
<accession>A0A941F1Q4</accession>
<keyword evidence="1" id="KW-0732">Signal</keyword>
<dbReference type="Proteomes" id="UP000679220">
    <property type="component" value="Unassembled WGS sequence"/>
</dbReference>
<evidence type="ECO:0000256" key="1">
    <source>
        <dbReference type="SAM" id="SignalP"/>
    </source>
</evidence>
<feature type="chain" id="PRO_5037438027" description="Outer membrane protein beta-barrel domain-containing protein" evidence="1">
    <location>
        <begin position="22"/>
        <end position="243"/>
    </location>
</feature>
<proteinExistence type="predicted"/>
<sequence length="243" mass="27491">MQTRTFIITLLLLISTFTSKAQEFDRGITNPVFMPKGQWMAGGTLSYQTNDQNNFKFLFIENWEGSNYSFRVTPYFMYTFRENTGIGGKFSYKRTFNKIKSFNIKIDDNTSLTLKDYESVSHMFYSTAFLRNYLAIGESKRFGLYVDTELSYGFGQSKIVSGTGADLNGTYETINELQIGVVPGLCAFINNNVALEVSVDVVGISFRNIDQEFNRIDTGSLTTSGANFKIDLFSIKFGVSIYI</sequence>
<dbReference type="EMBL" id="JAGTAR010000002">
    <property type="protein sequence ID" value="MBR8534379.1"/>
    <property type="molecule type" value="Genomic_DNA"/>
</dbReference>
<protein>
    <recommendedName>
        <fullName evidence="4">Outer membrane protein beta-barrel domain-containing protein</fullName>
    </recommendedName>
</protein>
<organism evidence="2 3">
    <name type="scientific">Carboxylicivirga sediminis</name>
    <dbReference type="NCBI Taxonomy" id="2006564"/>
    <lineage>
        <taxon>Bacteria</taxon>
        <taxon>Pseudomonadati</taxon>
        <taxon>Bacteroidota</taxon>
        <taxon>Bacteroidia</taxon>
        <taxon>Marinilabiliales</taxon>
        <taxon>Marinilabiliaceae</taxon>
        <taxon>Carboxylicivirga</taxon>
    </lineage>
</organism>
<dbReference type="RefSeq" id="WP_212188284.1">
    <property type="nucleotide sequence ID" value="NZ_JAGTAR010000002.1"/>
</dbReference>
<keyword evidence="3" id="KW-1185">Reference proteome</keyword>
<feature type="signal peptide" evidence="1">
    <location>
        <begin position="1"/>
        <end position="21"/>
    </location>
</feature>
<evidence type="ECO:0000313" key="2">
    <source>
        <dbReference type="EMBL" id="MBR8534379.1"/>
    </source>
</evidence>
<gene>
    <name evidence="2" type="ORF">KDU71_02320</name>
</gene>
<dbReference type="AlphaFoldDB" id="A0A941F1Q4"/>
<name>A0A941F1Q4_9BACT</name>
<reference evidence="2" key="2">
    <citation type="submission" date="2021-04" db="EMBL/GenBank/DDBJ databases">
        <authorList>
            <person name="Zhang T."/>
            <person name="Zhang Y."/>
            <person name="Lu D."/>
            <person name="Zuo D."/>
            <person name="Du Z."/>
        </authorList>
    </citation>
    <scope>NUCLEOTIDE SEQUENCE</scope>
    <source>
        <strain evidence="2">JR1</strain>
    </source>
</reference>
<reference evidence="2" key="1">
    <citation type="journal article" date="2018" name="Int. J. Syst. Evol. Microbiol.">
        <title>Carboxylicivirga sediminis sp. nov., isolated from coastal sediment.</title>
        <authorList>
            <person name="Wang F.Q."/>
            <person name="Ren L.H."/>
            <person name="Zou R.J."/>
            <person name="Sun Y.Z."/>
            <person name="Liu X.J."/>
            <person name="Jiang F."/>
            <person name="Liu L.J."/>
        </authorList>
    </citation>
    <scope>NUCLEOTIDE SEQUENCE</scope>
    <source>
        <strain evidence="2">JR1</strain>
    </source>
</reference>
<comment type="caution">
    <text evidence="2">The sequence shown here is derived from an EMBL/GenBank/DDBJ whole genome shotgun (WGS) entry which is preliminary data.</text>
</comment>
<evidence type="ECO:0008006" key="4">
    <source>
        <dbReference type="Google" id="ProtNLM"/>
    </source>
</evidence>